<accession>X8DR96</accession>
<dbReference type="EMBL" id="JAOJ01000002">
    <property type="protein sequence ID" value="EUA71147.1"/>
    <property type="molecule type" value="Genomic_DNA"/>
</dbReference>
<evidence type="ECO:0000313" key="2">
    <source>
        <dbReference type="Proteomes" id="UP000023351"/>
    </source>
</evidence>
<proteinExistence type="predicted"/>
<comment type="caution">
    <text evidence="1">The sequence shown here is derived from an EMBL/GenBank/DDBJ whole genome shotgun (WGS) entry which is preliminary data.</text>
</comment>
<gene>
    <name evidence="1" type="ORF">I540_2255</name>
</gene>
<dbReference type="AlphaFoldDB" id="X8DR96"/>
<organism evidence="1 2">
    <name type="scientific">Mycobacteroides abscessus subsp. bolletii 1513</name>
    <dbReference type="NCBI Taxonomy" id="1299321"/>
    <lineage>
        <taxon>Bacteria</taxon>
        <taxon>Bacillati</taxon>
        <taxon>Actinomycetota</taxon>
        <taxon>Actinomycetes</taxon>
        <taxon>Mycobacteriales</taxon>
        <taxon>Mycobacteriaceae</taxon>
        <taxon>Mycobacteroides</taxon>
        <taxon>Mycobacteroides abscessus</taxon>
    </lineage>
</organism>
<evidence type="ECO:0000313" key="1">
    <source>
        <dbReference type="EMBL" id="EUA71147.1"/>
    </source>
</evidence>
<reference evidence="1 2" key="1">
    <citation type="submission" date="2013-12" db="EMBL/GenBank/DDBJ databases">
        <authorList>
            <person name="Zelazny A."/>
            <person name="Olivier K."/>
            <person name="Holland S."/>
            <person name="Lenaerts A."/>
            <person name="Ordway D."/>
            <person name="DeGroote M.A."/>
            <person name="Parker T."/>
            <person name="Sizemore C."/>
            <person name="Tallon L.J."/>
            <person name="Sadzewicz L.K."/>
            <person name="Sengamalay N."/>
            <person name="Fraser C.M."/>
            <person name="Hine E."/>
            <person name="Shefchek K.A."/>
            <person name="Das S.P."/>
            <person name="Tettelin H."/>
        </authorList>
    </citation>
    <scope>NUCLEOTIDE SEQUENCE [LARGE SCALE GENOMIC DNA]</scope>
    <source>
        <strain evidence="1 2">1513</strain>
    </source>
</reference>
<dbReference type="Proteomes" id="UP000023351">
    <property type="component" value="Unassembled WGS sequence"/>
</dbReference>
<protein>
    <submittedName>
        <fullName evidence="1">Uncharacterized protein</fullName>
    </submittedName>
</protein>
<name>X8DR96_9MYCO</name>
<sequence length="40" mass="4159">MISSCTTAKGKVNLRIAPAPYAAALPERISFAAKNNGEPV</sequence>
<dbReference type="PATRIC" id="fig|1299321.3.peg.2181"/>